<dbReference type="AlphaFoldDB" id="A6K9K3"/>
<gene>
    <name evidence="1" type="ORF">rCG_38723</name>
</gene>
<evidence type="ECO:0000313" key="1">
    <source>
        <dbReference type="EMBL" id="EDL90884.1"/>
    </source>
</evidence>
<name>A6K9K3_RAT</name>
<accession>A6K9K3</accession>
<organism evidence="1 2">
    <name type="scientific">Rattus norvegicus</name>
    <name type="common">Rat</name>
    <dbReference type="NCBI Taxonomy" id="10116"/>
    <lineage>
        <taxon>Eukaryota</taxon>
        <taxon>Metazoa</taxon>
        <taxon>Chordata</taxon>
        <taxon>Craniata</taxon>
        <taxon>Vertebrata</taxon>
        <taxon>Euteleostomi</taxon>
        <taxon>Mammalia</taxon>
        <taxon>Eutheria</taxon>
        <taxon>Euarchontoglires</taxon>
        <taxon>Glires</taxon>
        <taxon>Rodentia</taxon>
        <taxon>Myomorpha</taxon>
        <taxon>Muroidea</taxon>
        <taxon>Muridae</taxon>
        <taxon>Murinae</taxon>
        <taxon>Rattus</taxon>
    </lineage>
</organism>
<dbReference type="Proteomes" id="UP000234681">
    <property type="component" value="Chromosome 16"/>
</dbReference>
<proteinExistence type="predicted"/>
<protein>
    <submittedName>
        <fullName evidence="1">RCG38723</fullName>
    </submittedName>
</protein>
<reference evidence="1 2" key="1">
    <citation type="submission" date="2005-09" db="EMBL/GenBank/DDBJ databases">
        <authorList>
            <person name="Mural R.J."/>
            <person name="Li P.W."/>
            <person name="Adams M.D."/>
            <person name="Amanatides P.G."/>
            <person name="Baden-Tillson H."/>
            <person name="Barnstead M."/>
            <person name="Chin S.H."/>
            <person name="Dew I."/>
            <person name="Evans C.A."/>
            <person name="Ferriera S."/>
            <person name="Flanigan M."/>
            <person name="Fosler C."/>
            <person name="Glodek A."/>
            <person name="Gu Z."/>
            <person name="Holt R.A."/>
            <person name="Jennings D."/>
            <person name="Kraft C.L."/>
            <person name="Lu F."/>
            <person name="Nguyen T."/>
            <person name="Nusskern D.R."/>
            <person name="Pfannkoch C.M."/>
            <person name="Sitter C."/>
            <person name="Sutton G.G."/>
            <person name="Venter J.C."/>
            <person name="Wang Z."/>
            <person name="Woodage T."/>
            <person name="Zheng X.H."/>
            <person name="Zhong F."/>
        </authorList>
    </citation>
    <scope>NUCLEOTIDE SEQUENCE [LARGE SCALE GENOMIC DNA]</scope>
    <source>
        <strain>BN</strain>
        <strain evidence="2">Sprague-Dawley</strain>
    </source>
</reference>
<sequence>MSLNQSTLTASRVADSIFPYFTNYLWKASMPRLI</sequence>
<dbReference type="EMBL" id="CH474031">
    <property type="protein sequence ID" value="EDL90884.1"/>
    <property type="molecule type" value="Genomic_DNA"/>
</dbReference>
<evidence type="ECO:0000313" key="2">
    <source>
        <dbReference type="Proteomes" id="UP000234681"/>
    </source>
</evidence>